<dbReference type="InterPro" id="IPR005824">
    <property type="entry name" value="KOW"/>
</dbReference>
<dbReference type="InterPro" id="IPR005825">
    <property type="entry name" value="Ribosomal_uL24_CS"/>
</dbReference>
<dbReference type="Pfam" id="PF00467">
    <property type="entry name" value="KOW"/>
    <property type="match status" value="1"/>
</dbReference>
<evidence type="ECO:0000313" key="7">
    <source>
        <dbReference type="Proteomes" id="UP001302978"/>
    </source>
</evidence>
<dbReference type="GO" id="GO:0019843">
    <property type="term" value="F:rRNA binding"/>
    <property type="evidence" value="ECO:0007669"/>
    <property type="project" value="UniProtKB-UniRule"/>
</dbReference>
<evidence type="ECO:0000256" key="1">
    <source>
        <dbReference type="ARBA" id="ARBA00010618"/>
    </source>
</evidence>
<reference evidence="6 7" key="1">
    <citation type="submission" date="2023-07" db="EMBL/GenBank/DDBJ databases">
        <title>Closed genoem sequence of Methanomicrococcus sp. Hf6.</title>
        <authorList>
            <person name="Poehlein A."/>
            <person name="Protasov E."/>
            <person name="Platt K."/>
            <person name="Reeh H."/>
            <person name="Daniel R."/>
            <person name="Brune A."/>
        </authorList>
    </citation>
    <scope>NUCLEOTIDE SEQUENCE [LARGE SCALE GENOMIC DNA]</scope>
    <source>
        <strain evidence="6 7">Hf6</strain>
    </source>
</reference>
<sequence length="120" mass="13446">MFTTSKQPRKQRKARYNAPLHQKQKFMGARLSSDLSVKYNTRSAPVITGDTVTVMRGDYKGVSGKVEKVDLHAGVINVSGVVSTKVNGEEVPRPIYPSVVMITKLELKDKTREERIRGKE</sequence>
<keyword evidence="2 4" id="KW-0689">Ribosomal protein</keyword>
<feature type="domain" description="KOW" evidence="5">
    <location>
        <begin position="45"/>
        <end position="72"/>
    </location>
</feature>
<dbReference type="InterPro" id="IPR014722">
    <property type="entry name" value="Rib_uL2_dom2"/>
</dbReference>
<organism evidence="6 7">
    <name type="scientific">Methanimicrococcus hongohii</name>
    <dbReference type="NCBI Taxonomy" id="3028295"/>
    <lineage>
        <taxon>Archaea</taxon>
        <taxon>Methanobacteriati</taxon>
        <taxon>Methanobacteriota</taxon>
        <taxon>Stenosarchaea group</taxon>
        <taxon>Methanomicrobia</taxon>
        <taxon>Methanosarcinales</taxon>
        <taxon>Methanosarcinaceae</taxon>
        <taxon>Methanimicrococcus</taxon>
    </lineage>
</organism>
<dbReference type="KEGG" id="mehf:MmiHf6_13660"/>
<dbReference type="CDD" id="cd06089">
    <property type="entry name" value="KOW_RPL26"/>
    <property type="match status" value="1"/>
</dbReference>
<dbReference type="InterPro" id="IPR005756">
    <property type="entry name" value="Ribosomal_uL24_euk/arc"/>
</dbReference>
<evidence type="ECO:0000256" key="3">
    <source>
        <dbReference type="ARBA" id="ARBA00023274"/>
    </source>
</evidence>
<dbReference type="PROSITE" id="PS01108">
    <property type="entry name" value="RIBOSOMAL_L24"/>
    <property type="match status" value="1"/>
</dbReference>
<name>A0AA96V0D3_9EURY</name>
<dbReference type="NCBIfam" id="TIGR01080">
    <property type="entry name" value="rplX_A_E"/>
    <property type="match status" value="1"/>
</dbReference>
<evidence type="ECO:0000313" key="6">
    <source>
        <dbReference type="EMBL" id="WNY24041.1"/>
    </source>
</evidence>
<dbReference type="EMBL" id="CP131059">
    <property type="protein sequence ID" value="WNY24041.1"/>
    <property type="molecule type" value="Genomic_DNA"/>
</dbReference>
<comment type="similarity">
    <text evidence="1 4">Belongs to the universal ribosomal protein uL24 family.</text>
</comment>
<dbReference type="InterPro" id="IPR041988">
    <property type="entry name" value="Ribosomal_uL24_KOW"/>
</dbReference>
<dbReference type="Gene3D" id="2.30.30.30">
    <property type="match status" value="1"/>
</dbReference>
<comment type="function">
    <text evidence="4">Located at the polypeptide exit tunnel on the outside of the subunit.</text>
</comment>
<keyword evidence="3 4" id="KW-0687">Ribonucleoprotein</keyword>
<dbReference type="SUPFAM" id="SSF50104">
    <property type="entry name" value="Translation proteins SH3-like domain"/>
    <property type="match status" value="1"/>
</dbReference>
<protein>
    <recommendedName>
        <fullName evidence="4">Large ribosomal subunit protein uL24</fullName>
    </recommendedName>
</protein>
<evidence type="ECO:0000256" key="4">
    <source>
        <dbReference type="HAMAP-Rule" id="MF_01326"/>
    </source>
</evidence>
<dbReference type="SMART" id="SM00739">
    <property type="entry name" value="KOW"/>
    <property type="match status" value="1"/>
</dbReference>
<dbReference type="HAMAP" id="MF_01326_A">
    <property type="entry name" value="Ribosomal_uL24_A"/>
    <property type="match status" value="1"/>
</dbReference>
<evidence type="ECO:0000259" key="5">
    <source>
        <dbReference type="SMART" id="SM00739"/>
    </source>
</evidence>
<keyword evidence="4" id="KW-0699">rRNA-binding</keyword>
<dbReference type="GO" id="GO:0006412">
    <property type="term" value="P:translation"/>
    <property type="evidence" value="ECO:0007669"/>
    <property type="project" value="UniProtKB-UniRule"/>
</dbReference>
<proteinExistence type="inferred from homology"/>
<dbReference type="PANTHER" id="PTHR11143">
    <property type="entry name" value="60S RIBOSOMAL PROTEIN L26 FAMILY MEMBER"/>
    <property type="match status" value="1"/>
</dbReference>
<gene>
    <name evidence="4" type="primary">rpl24</name>
    <name evidence="6" type="ORF">MmiHf6_13660</name>
</gene>
<dbReference type="InterPro" id="IPR008991">
    <property type="entry name" value="Translation_prot_SH3-like_sf"/>
</dbReference>
<dbReference type="GO" id="GO:0015934">
    <property type="term" value="C:large ribosomal subunit"/>
    <property type="evidence" value="ECO:0007669"/>
    <property type="project" value="UniProtKB-UniRule"/>
</dbReference>
<evidence type="ECO:0000256" key="2">
    <source>
        <dbReference type="ARBA" id="ARBA00022980"/>
    </source>
</evidence>
<dbReference type="AlphaFoldDB" id="A0AA96V0D3"/>
<dbReference type="GO" id="GO:0003735">
    <property type="term" value="F:structural constituent of ribosome"/>
    <property type="evidence" value="ECO:0007669"/>
    <property type="project" value="UniProtKB-UniRule"/>
</dbReference>
<dbReference type="GeneID" id="85195957"/>
<dbReference type="Pfam" id="PF16906">
    <property type="entry name" value="Ribosomal_L26"/>
    <property type="match status" value="1"/>
</dbReference>
<comment type="subunit">
    <text evidence="4">Part of the 50S ribosomal subunit.</text>
</comment>
<keyword evidence="7" id="KW-1185">Reference proteome</keyword>
<dbReference type="RefSeq" id="WP_316557218.1">
    <property type="nucleotide sequence ID" value="NZ_CP131059.1"/>
</dbReference>
<accession>A0AA96V0D3</accession>
<dbReference type="Proteomes" id="UP001302978">
    <property type="component" value="Chromosome"/>
</dbReference>
<keyword evidence="4" id="KW-0694">RNA-binding</keyword>
<comment type="function">
    <text evidence="4">One of two assembly initiator proteins, it binds directly to the 5'-end of the 23S rRNA, where it nucleates assembly of the 50S subunit.</text>
</comment>